<dbReference type="GO" id="GO:0005198">
    <property type="term" value="F:structural molecule activity"/>
    <property type="evidence" value="ECO:0007669"/>
    <property type="project" value="InterPro"/>
</dbReference>
<name>A0A6M9BKE9_9VIRU</name>
<evidence type="ECO:0008006" key="3">
    <source>
        <dbReference type="Google" id="ProtNLM"/>
    </source>
</evidence>
<organism evidence="2">
    <name type="scientific">Pittosporum tobira parvo-like virus</name>
    <dbReference type="NCBI Taxonomy" id="2739860"/>
    <lineage>
        <taxon>Viruses</taxon>
        <taxon>Monodnaviria</taxon>
        <taxon>Shotokuvirae</taxon>
        <taxon>Cossaviricota</taxon>
        <taxon>Quintoviricetes</taxon>
        <taxon>Piccovirales</taxon>
        <taxon>Parvoviridae</taxon>
    </lineage>
</organism>
<dbReference type="Pfam" id="PF02336">
    <property type="entry name" value="Denso_VP4"/>
    <property type="match status" value="1"/>
</dbReference>
<evidence type="ECO:0000313" key="2">
    <source>
        <dbReference type="EMBL" id="QKK82935.1"/>
    </source>
</evidence>
<dbReference type="InterPro" id="IPR016184">
    <property type="entry name" value="Capsid/spike_ssDNA_virus"/>
</dbReference>
<dbReference type="SUPFAM" id="SSF88645">
    <property type="entry name" value="ssDNA viruses"/>
    <property type="match status" value="1"/>
</dbReference>
<accession>A0A6M9BKE9</accession>
<reference evidence="2" key="1">
    <citation type="submission" date="2019-12" db="EMBL/GenBank/DDBJ databases">
        <title>Viral genomes from plants on the riverside of the ancient canal in Zhenjiang city, China.</title>
        <authorList>
            <person name="Lu X."/>
            <person name="Yang X.S."/>
            <person name="Zhang W."/>
        </authorList>
    </citation>
    <scope>NUCLEOTIDE SEQUENCE</scope>
    <source>
        <strain evidence="2">Pt067-den-1</strain>
    </source>
</reference>
<feature type="compositionally biased region" description="Low complexity" evidence="1">
    <location>
        <begin position="118"/>
        <end position="131"/>
    </location>
</feature>
<feature type="region of interest" description="Disordered" evidence="1">
    <location>
        <begin position="69"/>
        <end position="144"/>
    </location>
</feature>
<dbReference type="InterPro" id="IPR003433">
    <property type="entry name" value="Capsid_VP4_densovirus"/>
</dbReference>
<evidence type="ECO:0000256" key="1">
    <source>
        <dbReference type="SAM" id="MobiDB-lite"/>
    </source>
</evidence>
<feature type="compositionally biased region" description="Polar residues" evidence="1">
    <location>
        <begin position="99"/>
        <end position="117"/>
    </location>
</feature>
<protein>
    <recommendedName>
        <fullName evidence="3">Capsid protein</fullName>
    </recommendedName>
</protein>
<sequence>MPKAKKERIAGSFPLKHNNQWVRDTQLEIASAYKAQRNLPNSLKYQEFLKSDAAKQIRTKIKDDYFRRRLAANDNPDGNNLDDPEDTVARPPTDAPVSAGSSGELPNNAAASNTNLDNSSSGISANSGNSGMDKGTGGYNESMDVDRAGVAGEAAHSGAPSTSHRNGGGPLAIMYALPSSKPVSFTFKKRYLFWAHAFPYSMQSGGKEKYPDCLITNLNVIPVDWVPFYLNDAEYDQIHMSSRVTKVTCDVTILGTRSGFDTGTTLSGSATTEYIPLGRLGIGLNTKFPMRQGKVNLNDKFIPTGIQTTPHTTLYNVLHDFNGATQVPRHWPLYCGFEYENTPGLLDKEVLGPPNMNEHTQTLIINNCINKNICHYEYKPRNGVLHQPKLPVIMNYQHPGSDAVVYNSYDSANTLMYPLQFEIDTFRRIRATPHIKEKLDHRWVSRHSDYNAINEPIDKLLHYSPHGGVTGSLVAQPTIALGMMAIPQNNPATENTTYLNASMYYMVETSIDIERHISSAYQKLGNVADHSQISMERYPLMDHTNSGRTQFGMHLDSSTRNDFKPNTTLDVPPALNTRSRRAAMASSNSSTVVITKSKRSGISVESDCDLEDYGIIERELSGATIS</sequence>
<proteinExistence type="predicted"/>
<dbReference type="EMBL" id="MN832442">
    <property type="protein sequence ID" value="QKK82935.1"/>
    <property type="molecule type" value="Genomic_DNA"/>
</dbReference>